<dbReference type="Proteomes" id="UP000011087">
    <property type="component" value="Unassembled WGS sequence"/>
</dbReference>
<dbReference type="HOGENOM" id="CLU_230339_0_0_1"/>
<dbReference type="PANTHER" id="PTHR48051:SF1">
    <property type="entry name" value="RAS SUPPRESSOR PROTEIN 1"/>
    <property type="match status" value="1"/>
</dbReference>
<dbReference type="PROSITE" id="PS50022">
    <property type="entry name" value="FA58C_3"/>
    <property type="match status" value="1"/>
</dbReference>
<dbReference type="Gene3D" id="2.60.120.260">
    <property type="entry name" value="Galactose-binding domain-like"/>
    <property type="match status" value="1"/>
</dbReference>
<evidence type="ECO:0000256" key="1">
    <source>
        <dbReference type="ARBA" id="ARBA00022614"/>
    </source>
</evidence>
<reference evidence="6" key="2">
    <citation type="submission" date="2012-11" db="EMBL/GenBank/DDBJ databases">
        <authorList>
            <person name="Kuo A."/>
            <person name="Curtis B.A."/>
            <person name="Tanifuji G."/>
            <person name="Burki F."/>
            <person name="Gruber A."/>
            <person name="Irimia M."/>
            <person name="Maruyama S."/>
            <person name="Arias M.C."/>
            <person name="Ball S.G."/>
            <person name="Gile G.H."/>
            <person name="Hirakawa Y."/>
            <person name="Hopkins J.F."/>
            <person name="Rensing S.A."/>
            <person name="Schmutz J."/>
            <person name="Symeonidi A."/>
            <person name="Elias M."/>
            <person name="Eveleigh R.J."/>
            <person name="Herman E.K."/>
            <person name="Klute M.J."/>
            <person name="Nakayama T."/>
            <person name="Obornik M."/>
            <person name="Reyes-Prieto A."/>
            <person name="Armbrust E.V."/>
            <person name="Aves S.J."/>
            <person name="Beiko R.G."/>
            <person name="Coutinho P."/>
            <person name="Dacks J.B."/>
            <person name="Durnford D.G."/>
            <person name="Fast N.M."/>
            <person name="Green B.R."/>
            <person name="Grisdale C."/>
            <person name="Hempe F."/>
            <person name="Henrissat B."/>
            <person name="Hoppner M.P."/>
            <person name="Ishida K.-I."/>
            <person name="Kim E."/>
            <person name="Koreny L."/>
            <person name="Kroth P.G."/>
            <person name="Liu Y."/>
            <person name="Malik S.-B."/>
            <person name="Maier U.G."/>
            <person name="McRose D."/>
            <person name="Mock T."/>
            <person name="Neilson J.A."/>
            <person name="Onodera N.T."/>
            <person name="Poole A.M."/>
            <person name="Pritham E.J."/>
            <person name="Richards T.A."/>
            <person name="Rocap G."/>
            <person name="Roy S.W."/>
            <person name="Sarai C."/>
            <person name="Schaack S."/>
            <person name="Shirato S."/>
            <person name="Slamovits C.H."/>
            <person name="Spencer D.F."/>
            <person name="Suzuki S."/>
            <person name="Worden A.Z."/>
            <person name="Zauner S."/>
            <person name="Barry K."/>
            <person name="Bell C."/>
            <person name="Bharti A.K."/>
            <person name="Crow J.A."/>
            <person name="Grimwood J."/>
            <person name="Kramer R."/>
            <person name="Lindquist E."/>
            <person name="Lucas S."/>
            <person name="Salamov A."/>
            <person name="McFadden G.I."/>
            <person name="Lane C.E."/>
            <person name="Keeling P.J."/>
            <person name="Gray M.W."/>
            <person name="Grigoriev I.V."/>
            <person name="Archibald J.M."/>
        </authorList>
    </citation>
    <scope>NUCLEOTIDE SEQUENCE</scope>
    <source>
        <strain evidence="6">CCMP2712</strain>
    </source>
</reference>
<keyword evidence="6" id="KW-1185">Reference proteome</keyword>
<dbReference type="SMART" id="SM00365">
    <property type="entry name" value="LRR_SD22"/>
    <property type="match status" value="13"/>
</dbReference>
<accession>L1IAT0</accession>
<dbReference type="SUPFAM" id="SSF52047">
    <property type="entry name" value="RNI-like"/>
    <property type="match status" value="1"/>
</dbReference>
<dbReference type="Pfam" id="PF13855">
    <property type="entry name" value="LRR_8"/>
    <property type="match status" value="4"/>
</dbReference>
<dbReference type="SUPFAM" id="SSF52058">
    <property type="entry name" value="L domain-like"/>
    <property type="match status" value="5"/>
</dbReference>
<dbReference type="OMA" id="CSNCDNL"/>
<dbReference type="EMBL" id="JH993145">
    <property type="protein sequence ID" value="EKX33351.1"/>
    <property type="molecule type" value="Genomic_DNA"/>
</dbReference>
<dbReference type="SMART" id="SM00364">
    <property type="entry name" value="LRR_BAC"/>
    <property type="match status" value="21"/>
</dbReference>
<dbReference type="GeneID" id="17290092"/>
<sequence>MLSSDESIEDEDVDAGLSFDMMNTTLQPHEDASKQNSNENALEAWIQEHTESGSPYNDNYEISKRVYMATKSTKVDLSKMGLREPLPSEVYTIRHIKQMFLNDNNLLKVSPLIGCPRMEHLIQLNLENNCLVEIPASIGNLTNLVFASLHKNQIRAVPDTLVSLTKLQRMTLYDNQIEKLPDTFYLLKHVKEISFLDNPLQYPRVTWQVEYDGKFFISLYKLREALKSSGATKHSMYTKEEEVVSAARTRLFDYLERLQTSRSTKSLSLDDLGLSRIPEEVLLLTFLTDLSLARNVITSIPPKIRNLGNSLVKLDLSYNRLSSLPMDLRFLTRLDVCDLSGMDMEFVPKVIMIAGIKNVRRYVDSLHLARDSGMLDLSGMKLSHIPDDVYLMTNLTELRLNDNLISHVPPRISVLENLKNIFLDSNPLKNLPQEFERLGKMERISLLGCPIREFPLELCRMKSLREIRSFSHNLVSKDSERISSEVVIRNTQNLMEQFRYMITAYETNSLILSDMSLVYFPIEAFYITNLTTLDISMNDFVFVPNFMGNLQNLKTLRLDFNLFSALSFDWSSMELLESLHLEHNQLEEPLSETFGRMTSLQELIANNNKISQLPSSMSGCVNLTTLVLSFNNIVELPMLSYCSRLRYVDLRHNRLSQVPAMSLARASKLQFLDLSFNVIVSFPPCGFIDLDRYTKGTQELEEFHLDKLISMHYSGEQKLIEVGQQHQPLMWGEELKSLRLHGNRITVLPWDLCCLTSIEDLSYDPEMIFIPTQEVVIRGWGLVRSYLRRWFDSSRFSDLNLSSFNLLFVPLEVLLHSSLTRLDLSHNRLSGTLDPNLSLLVSLRELDVSNNLLVDLSDKLLFLTNLCDGWQLGDPLDSKEAELARGGLRWHNNRWRSPPLPVRLKGTRYIFQFVHMFHQIPHSRRLALNGMDLRHFPYDILCFTSLTCLDLSDNNLSVLPPSLVRLVHLQELLVQKNKISYVHPDLGSLRRLELLDVQDNHLEILPHELCLIASLSSILYSGNNMGGPPEGLKVRPEALLQQVKEEGGSSWMEEIISSGALPDATVVYLRNFLTARGNAKLGVPAGLHLDLRCLSMTFLPREVSDLVWSSSMHKNEDMTSLTHLSFDGNPLADLPAQVRGWTHVRSISLNNCLLRSLPDCIADSSLLPHLATLEANDNALRVFPLFDGCWESLTHLYLDRNEFTALPPRFGSLTSLRVLSLRRNKLDTLPPSFWRLKLLVLLRLEGNNLQRLPPELGALSCSFPPLEEIEMREHLLRGGPLLDYVLRPPGSPLPKLPEDMKGKSEWQKFVGGMRKEGESEYGRMQLLQAEDNERIWSPPPEVIERGGRVVSRYLRALFDCRHSNSLDLHDFSLLRLPPETLEFAWSLQSLWLSYNHLETLPVCIEELTALKTLHLHHNRIDRLPPTLGLCLLQLTDLDISHNRMSKIPLEFANLKSLERFNIRDNPWEMIPEELVDISIHLLLKFLQNLKESVHGELDMRDFGLTTKGMMYVRRGLPEPLLVHTALFDGNSITRIPKSFHVLTNLTRLSLEKNQLDRLPDWIPMLQQLVFLSVSKNRLQEVESSLSECSKLEKLFLDSNFIRFLPTSLGSLRHLSVLRLDCNKLLVVNPSLSFVSSLIRLWLPLTETTMLPPELCYLTNLRELKLDNSPLKSPPTEVLVGGCQNVLSYLSKLQAGKEASQIDISGFSLLAVPFEAVIVGGGKLAYRHIGTPKGRTPHWEEPLDPLRLVGPYDELPTPSIDRYPVHFLGNLVNLQPFKGVLQSLSAKNNVISELPAKCFPRWQVLTWFTVHLVVEEMAQTCLRELFLDNNQISILPFEMHTLDMLQSFTIVRRQANMSLLLFPTEFVDDPRFSYNIKYLDLSGNQITTINPRIHNMTALETLHLERNSIDRLPDTLFHCTNLTELCVDDNKLLEVNKSIGNCSRQVLSRSCSVGLPDAQSRIISLSLNGNRLENIPEELGRLTGMTKLALGNNRLKLGTAWWLAGLISLEVVIGMLTRLDDLRLHNNPLKDPPKNIIVGGIKSIRDYLSYNIVYEFDQVQNAARHCEYQVTSTAPTDARGAYHFGNALDGGANRSTFWMSSPGVDSVVVEVNLGTKFSLQRIELHWRSNFSARCYTVQLSEEGRQWFLVHRGVSMEESEEGKVKEEEEHVTHVYAAYGTDRVDTIMLRDESSMMIRSALPSTGVQARQISFPSSAGPDGSAVGARSDDEKMVQQVDFVVHSLQRLTERDGSYRLNQLYAWGDRVEGASFVTGAGEDGTLSFKDA</sequence>
<evidence type="ECO:0000313" key="4">
    <source>
        <dbReference type="EMBL" id="EKX33351.1"/>
    </source>
</evidence>
<dbReference type="OrthoDB" id="414826at2759"/>
<gene>
    <name evidence="4" type="ORF">GUITHDRAFT_166490</name>
</gene>
<dbReference type="STRING" id="905079.L1IAT0"/>
<dbReference type="KEGG" id="gtt:GUITHDRAFT_166490"/>
<dbReference type="PROSITE" id="PS51450">
    <property type="entry name" value="LRR"/>
    <property type="match status" value="10"/>
</dbReference>
<protein>
    <recommendedName>
        <fullName evidence="3">F5/8 type C domain-containing protein</fullName>
    </recommendedName>
</protein>
<name>L1IAT0_GUITC</name>
<dbReference type="Gene3D" id="3.80.10.10">
    <property type="entry name" value="Ribonuclease Inhibitor"/>
    <property type="match status" value="11"/>
</dbReference>
<dbReference type="eggNOG" id="KOG0619">
    <property type="taxonomic scope" value="Eukaryota"/>
</dbReference>
<dbReference type="GO" id="GO:0005737">
    <property type="term" value="C:cytoplasm"/>
    <property type="evidence" value="ECO:0007669"/>
    <property type="project" value="TreeGrafter"/>
</dbReference>
<dbReference type="PaxDb" id="55529-EKX33351"/>
<evidence type="ECO:0000313" key="6">
    <source>
        <dbReference type="Proteomes" id="UP000011087"/>
    </source>
</evidence>
<dbReference type="InterPro" id="IPR050216">
    <property type="entry name" value="LRR_domain-containing"/>
</dbReference>
<keyword evidence="2" id="KW-0677">Repeat</keyword>
<dbReference type="Pfam" id="PF00560">
    <property type="entry name" value="LRR_1"/>
    <property type="match status" value="2"/>
</dbReference>
<dbReference type="InterPro" id="IPR001611">
    <property type="entry name" value="Leu-rich_rpt"/>
</dbReference>
<dbReference type="SUPFAM" id="SSF49785">
    <property type="entry name" value="Galactose-binding domain-like"/>
    <property type="match status" value="1"/>
</dbReference>
<dbReference type="InterPro" id="IPR000421">
    <property type="entry name" value="FA58C"/>
</dbReference>
<keyword evidence="1" id="KW-0433">Leucine-rich repeat</keyword>
<dbReference type="InterPro" id="IPR003591">
    <property type="entry name" value="Leu-rich_rpt_typical-subtyp"/>
</dbReference>
<reference evidence="4 6" key="1">
    <citation type="journal article" date="2012" name="Nature">
        <title>Algal genomes reveal evolutionary mosaicism and the fate of nucleomorphs.</title>
        <authorList>
            <consortium name="DOE Joint Genome Institute"/>
            <person name="Curtis B.A."/>
            <person name="Tanifuji G."/>
            <person name="Burki F."/>
            <person name="Gruber A."/>
            <person name="Irimia M."/>
            <person name="Maruyama S."/>
            <person name="Arias M.C."/>
            <person name="Ball S.G."/>
            <person name="Gile G.H."/>
            <person name="Hirakawa Y."/>
            <person name="Hopkins J.F."/>
            <person name="Kuo A."/>
            <person name="Rensing S.A."/>
            <person name="Schmutz J."/>
            <person name="Symeonidi A."/>
            <person name="Elias M."/>
            <person name="Eveleigh R.J."/>
            <person name="Herman E.K."/>
            <person name="Klute M.J."/>
            <person name="Nakayama T."/>
            <person name="Obornik M."/>
            <person name="Reyes-Prieto A."/>
            <person name="Armbrust E.V."/>
            <person name="Aves S.J."/>
            <person name="Beiko R.G."/>
            <person name="Coutinho P."/>
            <person name="Dacks J.B."/>
            <person name="Durnford D.G."/>
            <person name="Fast N.M."/>
            <person name="Green B.R."/>
            <person name="Grisdale C.J."/>
            <person name="Hempel F."/>
            <person name="Henrissat B."/>
            <person name="Hoppner M.P."/>
            <person name="Ishida K."/>
            <person name="Kim E."/>
            <person name="Koreny L."/>
            <person name="Kroth P.G."/>
            <person name="Liu Y."/>
            <person name="Malik S.B."/>
            <person name="Maier U.G."/>
            <person name="McRose D."/>
            <person name="Mock T."/>
            <person name="Neilson J.A."/>
            <person name="Onodera N.T."/>
            <person name="Poole A.M."/>
            <person name="Pritham E.J."/>
            <person name="Richards T.A."/>
            <person name="Rocap G."/>
            <person name="Roy S.W."/>
            <person name="Sarai C."/>
            <person name="Schaack S."/>
            <person name="Shirato S."/>
            <person name="Slamovits C.H."/>
            <person name="Spencer D.F."/>
            <person name="Suzuki S."/>
            <person name="Worden A.Z."/>
            <person name="Zauner S."/>
            <person name="Barry K."/>
            <person name="Bell C."/>
            <person name="Bharti A.K."/>
            <person name="Crow J.A."/>
            <person name="Grimwood J."/>
            <person name="Kramer R."/>
            <person name="Lindquist E."/>
            <person name="Lucas S."/>
            <person name="Salamov A."/>
            <person name="McFadden G.I."/>
            <person name="Lane C.E."/>
            <person name="Keeling P.J."/>
            <person name="Gray M.W."/>
            <person name="Grigoriev I.V."/>
            <person name="Archibald J.M."/>
        </authorList>
    </citation>
    <scope>NUCLEOTIDE SEQUENCE</scope>
    <source>
        <strain evidence="4 6">CCMP2712</strain>
    </source>
</reference>
<evidence type="ECO:0000313" key="5">
    <source>
        <dbReference type="EnsemblProtists" id="EKX33351"/>
    </source>
</evidence>
<dbReference type="InterPro" id="IPR008979">
    <property type="entry name" value="Galactose-bd-like_sf"/>
</dbReference>
<feature type="domain" description="F5/8 type C" evidence="3">
    <location>
        <begin position="2050"/>
        <end position="2145"/>
    </location>
</feature>
<organism evidence="4">
    <name type="scientific">Guillardia theta (strain CCMP2712)</name>
    <name type="common">Cryptophyte</name>
    <dbReference type="NCBI Taxonomy" id="905079"/>
    <lineage>
        <taxon>Eukaryota</taxon>
        <taxon>Cryptophyceae</taxon>
        <taxon>Pyrenomonadales</taxon>
        <taxon>Geminigeraceae</taxon>
        <taxon>Guillardia</taxon>
    </lineage>
</organism>
<evidence type="ECO:0000256" key="2">
    <source>
        <dbReference type="ARBA" id="ARBA00022737"/>
    </source>
</evidence>
<dbReference type="SMART" id="SM00369">
    <property type="entry name" value="LRR_TYP"/>
    <property type="match status" value="35"/>
</dbReference>
<dbReference type="EnsemblProtists" id="EKX33351">
    <property type="protein sequence ID" value="EKX33351"/>
    <property type="gene ID" value="GUITHDRAFT_166490"/>
</dbReference>
<dbReference type="PANTHER" id="PTHR48051">
    <property type="match status" value="1"/>
</dbReference>
<proteinExistence type="predicted"/>
<reference evidence="5" key="3">
    <citation type="submission" date="2016-03" db="UniProtKB">
        <authorList>
            <consortium name="EnsemblProtists"/>
        </authorList>
    </citation>
    <scope>IDENTIFICATION</scope>
</reference>
<dbReference type="InterPro" id="IPR032675">
    <property type="entry name" value="LRR_dom_sf"/>
</dbReference>
<dbReference type="Pfam" id="PF00754">
    <property type="entry name" value="F5_F8_type_C"/>
    <property type="match status" value="1"/>
</dbReference>
<evidence type="ECO:0000259" key="3">
    <source>
        <dbReference type="PROSITE" id="PS50022"/>
    </source>
</evidence>
<dbReference type="RefSeq" id="XP_005820331.1">
    <property type="nucleotide sequence ID" value="XM_005820274.1"/>
</dbReference>